<sequence length="194" mass="21476">MEHGRGYDAWRKTSVFATPFDFGKAESTRPKGHCVVVRVTSVDPDDGFKPTSGKVQKASTSSATMVLEYVGYLEKGQIPPKHISLINSQVSLNIEGSKYKLDGNSHVIYAEEEAAGTRLLIDGRTCLLQMLEGFLIFKLFHMLENPSCVYEEEPVVAYALVEVISAADLKPSDLNGLADSYVKLGPYRLRTDRK</sequence>
<organism evidence="1 2">
    <name type="scientific">Camellia lanceoleosa</name>
    <dbReference type="NCBI Taxonomy" id="1840588"/>
    <lineage>
        <taxon>Eukaryota</taxon>
        <taxon>Viridiplantae</taxon>
        <taxon>Streptophyta</taxon>
        <taxon>Embryophyta</taxon>
        <taxon>Tracheophyta</taxon>
        <taxon>Spermatophyta</taxon>
        <taxon>Magnoliopsida</taxon>
        <taxon>eudicotyledons</taxon>
        <taxon>Gunneridae</taxon>
        <taxon>Pentapetalae</taxon>
        <taxon>asterids</taxon>
        <taxon>Ericales</taxon>
        <taxon>Theaceae</taxon>
        <taxon>Camellia</taxon>
    </lineage>
</organism>
<reference evidence="1 2" key="1">
    <citation type="journal article" date="2022" name="Plant J.">
        <title>Chromosome-level genome of Camellia lanceoleosa provides a valuable resource for understanding genome evolution and self-incompatibility.</title>
        <authorList>
            <person name="Gong W."/>
            <person name="Xiao S."/>
            <person name="Wang L."/>
            <person name="Liao Z."/>
            <person name="Chang Y."/>
            <person name="Mo W."/>
            <person name="Hu G."/>
            <person name="Li W."/>
            <person name="Zhao G."/>
            <person name="Zhu H."/>
            <person name="Hu X."/>
            <person name="Ji K."/>
            <person name="Xiang X."/>
            <person name="Song Q."/>
            <person name="Yuan D."/>
            <person name="Jin S."/>
            <person name="Zhang L."/>
        </authorList>
    </citation>
    <scope>NUCLEOTIDE SEQUENCE [LARGE SCALE GENOMIC DNA]</scope>
    <source>
        <strain evidence="1">SQ_2022a</strain>
    </source>
</reference>
<comment type="caution">
    <text evidence="1">The sequence shown here is derived from an EMBL/GenBank/DDBJ whole genome shotgun (WGS) entry which is preliminary data.</text>
</comment>
<accession>A0ACC0GDU0</accession>
<name>A0ACC0GDU0_9ERIC</name>
<keyword evidence="2" id="KW-1185">Reference proteome</keyword>
<dbReference type="EMBL" id="CM045765">
    <property type="protein sequence ID" value="KAI7999298.1"/>
    <property type="molecule type" value="Genomic_DNA"/>
</dbReference>
<gene>
    <name evidence="1" type="ORF">LOK49_LG09G02494</name>
</gene>
<evidence type="ECO:0000313" key="2">
    <source>
        <dbReference type="Proteomes" id="UP001060215"/>
    </source>
</evidence>
<protein>
    <submittedName>
        <fullName evidence="1">Acetyl-CoA carboxylase 1</fullName>
    </submittedName>
</protein>
<evidence type="ECO:0000313" key="1">
    <source>
        <dbReference type="EMBL" id="KAI7999298.1"/>
    </source>
</evidence>
<dbReference type="Proteomes" id="UP001060215">
    <property type="component" value="Chromosome 8"/>
</dbReference>
<proteinExistence type="predicted"/>